<dbReference type="AlphaFoldDB" id="A0AAJ0FR96"/>
<keyword evidence="3" id="KW-0813">Transport</keyword>
<feature type="transmembrane region" description="Helical" evidence="9">
    <location>
        <begin position="559"/>
        <end position="579"/>
    </location>
</feature>
<dbReference type="InterPro" id="IPR004648">
    <property type="entry name" value="Oligpept_transpt"/>
</dbReference>
<feature type="transmembrane region" description="Helical" evidence="9">
    <location>
        <begin position="426"/>
        <end position="452"/>
    </location>
</feature>
<keyword evidence="8 9" id="KW-0472">Membrane</keyword>
<keyword evidence="7 9" id="KW-1133">Transmembrane helix</keyword>
<proteinExistence type="inferred from homology"/>
<dbReference type="GO" id="GO:0035673">
    <property type="term" value="F:oligopeptide transmembrane transporter activity"/>
    <property type="evidence" value="ECO:0007669"/>
    <property type="project" value="InterPro"/>
</dbReference>
<keyword evidence="4 9" id="KW-0812">Transmembrane</keyword>
<evidence type="ECO:0000256" key="5">
    <source>
        <dbReference type="ARBA" id="ARBA00022856"/>
    </source>
</evidence>
<dbReference type="EMBL" id="MU838998">
    <property type="protein sequence ID" value="KAK1772078.1"/>
    <property type="molecule type" value="Genomic_DNA"/>
</dbReference>
<dbReference type="Proteomes" id="UP001244011">
    <property type="component" value="Unassembled WGS sequence"/>
</dbReference>
<evidence type="ECO:0000256" key="4">
    <source>
        <dbReference type="ARBA" id="ARBA00022692"/>
    </source>
</evidence>
<evidence type="ECO:0000256" key="3">
    <source>
        <dbReference type="ARBA" id="ARBA00022448"/>
    </source>
</evidence>
<dbReference type="GO" id="GO:0016020">
    <property type="term" value="C:membrane"/>
    <property type="evidence" value="ECO:0007669"/>
    <property type="project" value="UniProtKB-SubCell"/>
</dbReference>
<feature type="transmembrane region" description="Helical" evidence="9">
    <location>
        <begin position="284"/>
        <end position="302"/>
    </location>
</feature>
<evidence type="ECO:0000256" key="7">
    <source>
        <dbReference type="ARBA" id="ARBA00022989"/>
    </source>
</evidence>
<protein>
    <submittedName>
        <fullName evidence="10">OPT oligopeptide transporter protein-domain-containing protein</fullName>
    </submittedName>
</protein>
<comment type="caution">
    <text evidence="10">The sequence shown here is derived from an EMBL/GenBank/DDBJ whole genome shotgun (WGS) entry which is preliminary data.</text>
</comment>
<name>A0AAJ0FR96_9PEZI</name>
<dbReference type="NCBIfam" id="TIGR00728">
    <property type="entry name" value="OPT_sfam"/>
    <property type="match status" value="1"/>
</dbReference>
<feature type="transmembrane region" description="Helical" evidence="9">
    <location>
        <begin position="707"/>
        <end position="728"/>
    </location>
</feature>
<gene>
    <name evidence="10" type="ORF">QBC33DRAFT_566211</name>
</gene>
<feature type="transmembrane region" description="Helical" evidence="9">
    <location>
        <begin position="109"/>
        <end position="131"/>
    </location>
</feature>
<feature type="transmembrane region" description="Helical" evidence="9">
    <location>
        <begin position="638"/>
        <end position="656"/>
    </location>
</feature>
<dbReference type="NCBIfam" id="TIGR00727">
    <property type="entry name" value="ISP4_OPT"/>
    <property type="match status" value="1"/>
</dbReference>
<dbReference type="PANTHER" id="PTHR22601">
    <property type="entry name" value="ISP4 LIKE PROTEIN"/>
    <property type="match status" value="1"/>
</dbReference>
<keyword evidence="5" id="KW-0571">Peptide transport</keyword>
<comment type="similarity">
    <text evidence="2">Belongs to the oligopeptide OPT transporter family.</text>
</comment>
<organism evidence="10 11">
    <name type="scientific">Phialemonium atrogriseum</name>
    <dbReference type="NCBI Taxonomy" id="1093897"/>
    <lineage>
        <taxon>Eukaryota</taxon>
        <taxon>Fungi</taxon>
        <taxon>Dikarya</taxon>
        <taxon>Ascomycota</taxon>
        <taxon>Pezizomycotina</taxon>
        <taxon>Sordariomycetes</taxon>
        <taxon>Sordariomycetidae</taxon>
        <taxon>Cephalothecales</taxon>
        <taxon>Cephalothecaceae</taxon>
        <taxon>Phialemonium</taxon>
    </lineage>
</organism>
<feature type="transmembrane region" description="Helical" evidence="9">
    <location>
        <begin position="600"/>
        <end position="618"/>
    </location>
</feature>
<evidence type="ECO:0000256" key="1">
    <source>
        <dbReference type="ARBA" id="ARBA00004141"/>
    </source>
</evidence>
<feature type="transmembrane region" description="Helical" evidence="9">
    <location>
        <begin position="486"/>
        <end position="506"/>
    </location>
</feature>
<feature type="transmembrane region" description="Helical" evidence="9">
    <location>
        <begin position="138"/>
        <end position="158"/>
    </location>
</feature>
<dbReference type="RefSeq" id="XP_060288291.1">
    <property type="nucleotide sequence ID" value="XM_060430452.1"/>
</dbReference>
<evidence type="ECO:0000313" key="11">
    <source>
        <dbReference type="Proteomes" id="UP001244011"/>
    </source>
</evidence>
<dbReference type="Pfam" id="PF03169">
    <property type="entry name" value="OPT"/>
    <property type="match status" value="1"/>
</dbReference>
<evidence type="ECO:0000313" key="10">
    <source>
        <dbReference type="EMBL" id="KAK1772078.1"/>
    </source>
</evidence>
<evidence type="ECO:0000256" key="6">
    <source>
        <dbReference type="ARBA" id="ARBA00022927"/>
    </source>
</evidence>
<evidence type="ECO:0000256" key="9">
    <source>
        <dbReference type="SAM" id="Phobius"/>
    </source>
</evidence>
<evidence type="ECO:0000256" key="8">
    <source>
        <dbReference type="ARBA" id="ARBA00023136"/>
    </source>
</evidence>
<dbReference type="InterPro" id="IPR004813">
    <property type="entry name" value="OPT"/>
</dbReference>
<dbReference type="GO" id="GO:0015031">
    <property type="term" value="P:protein transport"/>
    <property type="evidence" value="ECO:0007669"/>
    <property type="project" value="UniProtKB-KW"/>
</dbReference>
<evidence type="ECO:0000256" key="2">
    <source>
        <dbReference type="ARBA" id="ARBA00008807"/>
    </source>
</evidence>
<keyword evidence="11" id="KW-1185">Reference proteome</keyword>
<dbReference type="GeneID" id="85313639"/>
<feature type="transmembrane region" description="Helical" evidence="9">
    <location>
        <begin position="513"/>
        <end position="535"/>
    </location>
</feature>
<feature type="transmembrane region" description="Helical" evidence="9">
    <location>
        <begin position="356"/>
        <end position="377"/>
    </location>
</feature>
<reference evidence="10" key="1">
    <citation type="submission" date="2023-06" db="EMBL/GenBank/DDBJ databases">
        <title>Genome-scale phylogeny and comparative genomics of the fungal order Sordariales.</title>
        <authorList>
            <consortium name="Lawrence Berkeley National Laboratory"/>
            <person name="Hensen N."/>
            <person name="Bonometti L."/>
            <person name="Westerberg I."/>
            <person name="Brannstrom I.O."/>
            <person name="Guillou S."/>
            <person name="Cros-Aarteil S."/>
            <person name="Calhoun S."/>
            <person name="Haridas S."/>
            <person name="Kuo A."/>
            <person name="Mondo S."/>
            <person name="Pangilinan J."/>
            <person name="Riley R."/>
            <person name="Labutti K."/>
            <person name="Andreopoulos B."/>
            <person name="Lipzen A."/>
            <person name="Chen C."/>
            <person name="Yanf M."/>
            <person name="Daum C."/>
            <person name="Ng V."/>
            <person name="Clum A."/>
            <person name="Steindorff A."/>
            <person name="Ohm R."/>
            <person name="Martin F."/>
            <person name="Silar P."/>
            <person name="Natvig D."/>
            <person name="Lalanne C."/>
            <person name="Gautier V."/>
            <person name="Ament-Velasquez S.L."/>
            <person name="Kruys A."/>
            <person name="Hutchinson M.I."/>
            <person name="Powell A.J."/>
            <person name="Barry K."/>
            <person name="Miller A.N."/>
            <person name="Grigoriev I.V."/>
            <person name="Debuchy R."/>
            <person name="Gladieux P."/>
            <person name="Thoren M.H."/>
            <person name="Johannesson H."/>
        </authorList>
    </citation>
    <scope>NUCLEOTIDE SEQUENCE</scope>
    <source>
        <strain evidence="10">8032-3</strain>
    </source>
</reference>
<comment type="subcellular location">
    <subcellularLocation>
        <location evidence="1">Membrane</location>
        <topology evidence="1">Multi-pass membrane protein</topology>
    </subcellularLocation>
</comment>
<feature type="transmembrane region" description="Helical" evidence="9">
    <location>
        <begin position="740"/>
        <end position="765"/>
    </location>
</feature>
<accession>A0AAJ0FR96</accession>
<feature type="transmembrane region" description="Helical" evidence="9">
    <location>
        <begin position="668"/>
        <end position="687"/>
    </location>
</feature>
<sequence length="815" mass="91996">MVSWFRKRPGSLTVAEVADSGGNAEPEITRATGSDTDSALEQLKKFKKTHQWDFNLDYDQIEQVNKAVDSGDTEKGASVEHTLLEEDSPYFEVRTAVRNYDIDVPANTIRAWVIGMFATTVVSAVNLLFSLRNPSINIYVYVVQLLAYPVGVGLARILPNHQFNTFGLKWNLNPGPFNIKEHAVIVMMSNVSIQGGVAYATDVLLAQEVFYKQKFGWGFQMLLVITTQCLGFGMAGIVRRFLIWPAAMIWPQTLANTTLMYTLHDHTPSDPAETNGWKIGRYRFFLYVMLGSFLWYWFPGWIAQGLSYFDWIVWIAPTNLIINQIFGNQTGFGIIPITFDWTLMTAFIGSPLPYPMFAIVNTTIGVIIFFLIAGLGVKYTGTWHQDYLPISSTSSYDNTGHRYNVSRILTEDLRLDVDAYKKYSPLFLGTFFSLCYGVSFGALSAVIVHTVLFHGREIYERARLARNQDADVHLKMMKKYRDTPDWWYYVWFAVLFALSLVTVLYWDTHLTWWAMIIAMILSIVFLVPIGMVQGITNTQLGLNVLTEFMIGYMLPGRPIAMMLFKTYGYITMAQALYFLQDMKLGHYLKVPPRVTFMCQVSACVWSCIVQVAVFNWALGSIDNVCSPDQVDGYSCPGAGVFYTASVVWGVVGPARIFGAGALYAKLHWFWLVGAATPVITYFAAKRWPRSPIRYLHWPVIFGGNGQIPPATVYIYLCWGAIGMFFNGFIKRRFKGWWGKYNYITSAGLDTGLYISTLVIFFALILPQKVNPPQWFMNPRADGNTQVNNAFNNLDSNGAAIKATVAPGETFGPSTW</sequence>
<keyword evidence="6" id="KW-0653">Protein transport</keyword>
<feature type="transmembrane region" description="Helical" evidence="9">
    <location>
        <begin position="217"/>
        <end position="238"/>
    </location>
</feature>